<dbReference type="Pfam" id="PF00534">
    <property type="entry name" value="Glycos_transf_1"/>
    <property type="match status" value="1"/>
</dbReference>
<feature type="domain" description="Glycosyl transferase family 1" evidence="3">
    <location>
        <begin position="222"/>
        <end position="361"/>
    </location>
</feature>
<dbReference type="AlphaFoldDB" id="A0A1C6U3X7"/>
<dbReference type="STRING" id="227316.GA0070604_1740"/>
<accession>A0A1C6U3X7</accession>
<protein>
    <submittedName>
        <fullName evidence="5">Glycogen(Starch) synthase</fullName>
    </submittedName>
</protein>
<organism evidence="5 6">
    <name type="scientific">Micromonospora eburnea</name>
    <dbReference type="NCBI Taxonomy" id="227316"/>
    <lineage>
        <taxon>Bacteria</taxon>
        <taxon>Bacillati</taxon>
        <taxon>Actinomycetota</taxon>
        <taxon>Actinomycetes</taxon>
        <taxon>Micromonosporales</taxon>
        <taxon>Micromonosporaceae</taxon>
        <taxon>Micromonospora</taxon>
    </lineage>
</organism>
<dbReference type="Proteomes" id="UP000199696">
    <property type="component" value="Unassembled WGS sequence"/>
</dbReference>
<keyword evidence="1" id="KW-0328">Glycosyltransferase</keyword>
<dbReference type="PANTHER" id="PTHR12526">
    <property type="entry name" value="GLYCOSYLTRANSFERASE"/>
    <property type="match status" value="1"/>
</dbReference>
<evidence type="ECO:0000256" key="1">
    <source>
        <dbReference type="ARBA" id="ARBA00022676"/>
    </source>
</evidence>
<dbReference type="GO" id="GO:0016757">
    <property type="term" value="F:glycosyltransferase activity"/>
    <property type="evidence" value="ECO:0007669"/>
    <property type="project" value="UniProtKB-KW"/>
</dbReference>
<evidence type="ECO:0000256" key="2">
    <source>
        <dbReference type="ARBA" id="ARBA00022679"/>
    </source>
</evidence>
<dbReference type="InterPro" id="IPR001296">
    <property type="entry name" value="Glyco_trans_1"/>
</dbReference>
<dbReference type="Gene3D" id="3.40.50.2000">
    <property type="entry name" value="Glycogen Phosphorylase B"/>
    <property type="match status" value="2"/>
</dbReference>
<evidence type="ECO:0000259" key="3">
    <source>
        <dbReference type="Pfam" id="PF00534"/>
    </source>
</evidence>
<sequence>MTPASTSDVAIVTAWYPTAQRPFLGAFVQAMVEATAPGCDRVTVYHCDEWGYRPTPEQERAVTQAHHQLLPHTLRPVPTAGGAALLNLPVLLPIGLPHAEVARRHEATLRAALRGEKLSASVVHAHVGLPSAWAALQNTHPDTPVFVTEHATYLDTLLAQPESRAMYEEVLRRCAGFFAVGRAVRDPLVAAFPQHADRIKFIPNPVSFATTRPTPVTELRRWLYVGGLIPRKGVRRLLSAFATCRSEDPTLSLTLVGDGKLRGELADLAAELGVAEAVRFTGPLPPAEALRLMREHDLLVHASQFETFGMTVVEASAAGMPVLVTRCGGPEEILAGIEESAGELVEVSEDAESLAEGYRRLRARFAAGMDLSPARRTLAGRYGYEAVAEAHHNVWFPAPAPAVPAEPNPERAVR</sequence>
<evidence type="ECO:0000313" key="6">
    <source>
        <dbReference type="Proteomes" id="UP000199696"/>
    </source>
</evidence>
<dbReference type="PANTHER" id="PTHR12526:SF637">
    <property type="entry name" value="GLYCOSYLTRANSFERASE EPSF-RELATED"/>
    <property type="match status" value="1"/>
</dbReference>
<dbReference type="RefSeq" id="WP_244161796.1">
    <property type="nucleotide sequence ID" value="NZ_FMHY01000002.1"/>
</dbReference>
<dbReference type="EMBL" id="FMHY01000002">
    <property type="protein sequence ID" value="SCL48623.1"/>
    <property type="molecule type" value="Genomic_DNA"/>
</dbReference>
<name>A0A1C6U3X7_9ACTN</name>
<dbReference type="InterPro" id="IPR028098">
    <property type="entry name" value="Glyco_trans_4-like_N"/>
</dbReference>
<dbReference type="Pfam" id="PF13439">
    <property type="entry name" value="Glyco_transf_4"/>
    <property type="match status" value="1"/>
</dbReference>
<gene>
    <name evidence="5" type="ORF">GA0070604_1740</name>
</gene>
<keyword evidence="6" id="KW-1185">Reference proteome</keyword>
<reference evidence="6" key="1">
    <citation type="submission" date="2016-06" db="EMBL/GenBank/DDBJ databases">
        <authorList>
            <person name="Varghese N."/>
            <person name="Submissions Spin"/>
        </authorList>
    </citation>
    <scope>NUCLEOTIDE SEQUENCE [LARGE SCALE GENOMIC DNA]</scope>
    <source>
        <strain evidence="6">DSM 44814</strain>
    </source>
</reference>
<proteinExistence type="predicted"/>
<evidence type="ECO:0000259" key="4">
    <source>
        <dbReference type="Pfam" id="PF13439"/>
    </source>
</evidence>
<dbReference type="SUPFAM" id="SSF53756">
    <property type="entry name" value="UDP-Glycosyltransferase/glycogen phosphorylase"/>
    <property type="match status" value="1"/>
</dbReference>
<feature type="domain" description="Glycosyltransferase subfamily 4-like N-terminal" evidence="4">
    <location>
        <begin position="83"/>
        <end position="206"/>
    </location>
</feature>
<evidence type="ECO:0000313" key="5">
    <source>
        <dbReference type="EMBL" id="SCL48623.1"/>
    </source>
</evidence>
<keyword evidence="2" id="KW-0808">Transferase</keyword>